<gene>
    <name evidence="1" type="ORF">PoB_005389900</name>
</gene>
<comment type="caution">
    <text evidence="1">The sequence shown here is derived from an EMBL/GenBank/DDBJ whole genome shotgun (WGS) entry which is preliminary data.</text>
</comment>
<dbReference type="Proteomes" id="UP000735302">
    <property type="component" value="Unassembled WGS sequence"/>
</dbReference>
<organism evidence="1 2">
    <name type="scientific">Plakobranchus ocellatus</name>
    <dbReference type="NCBI Taxonomy" id="259542"/>
    <lineage>
        <taxon>Eukaryota</taxon>
        <taxon>Metazoa</taxon>
        <taxon>Spiralia</taxon>
        <taxon>Lophotrochozoa</taxon>
        <taxon>Mollusca</taxon>
        <taxon>Gastropoda</taxon>
        <taxon>Heterobranchia</taxon>
        <taxon>Euthyneura</taxon>
        <taxon>Panpulmonata</taxon>
        <taxon>Sacoglossa</taxon>
        <taxon>Placobranchoidea</taxon>
        <taxon>Plakobranchidae</taxon>
        <taxon>Plakobranchus</taxon>
    </lineage>
</organism>
<dbReference type="AlphaFoldDB" id="A0AAV4C4C1"/>
<keyword evidence="2" id="KW-1185">Reference proteome</keyword>
<sequence length="179" mass="20418">MDRKKSNELVLKEAYLERSLIKTIRERQLQFLGHICRHKGFEHLVTKAALGCEHWLDIPPIGNLRVPSKPAHHTLNVLLGEANGTFSVGPHWSRRDLAWLTWRTDVAVIMRYPPTSWSGPSQSGWALPTLPIETGRRCLAIAGKIEDKRSRSRQRITFIGSCVMGDKQGQQQLYKANRE</sequence>
<dbReference type="EMBL" id="BLXT01005922">
    <property type="protein sequence ID" value="GFO27394.1"/>
    <property type="molecule type" value="Genomic_DNA"/>
</dbReference>
<proteinExistence type="predicted"/>
<protein>
    <submittedName>
        <fullName evidence="1">Uncharacterized protein</fullName>
    </submittedName>
</protein>
<evidence type="ECO:0000313" key="2">
    <source>
        <dbReference type="Proteomes" id="UP000735302"/>
    </source>
</evidence>
<accession>A0AAV4C4C1</accession>
<name>A0AAV4C4C1_9GAST</name>
<reference evidence="1 2" key="1">
    <citation type="journal article" date="2021" name="Elife">
        <title>Chloroplast acquisition without the gene transfer in kleptoplastic sea slugs, Plakobranchus ocellatus.</title>
        <authorList>
            <person name="Maeda T."/>
            <person name="Takahashi S."/>
            <person name="Yoshida T."/>
            <person name="Shimamura S."/>
            <person name="Takaki Y."/>
            <person name="Nagai Y."/>
            <person name="Toyoda A."/>
            <person name="Suzuki Y."/>
            <person name="Arimoto A."/>
            <person name="Ishii H."/>
            <person name="Satoh N."/>
            <person name="Nishiyama T."/>
            <person name="Hasebe M."/>
            <person name="Maruyama T."/>
            <person name="Minagawa J."/>
            <person name="Obokata J."/>
            <person name="Shigenobu S."/>
        </authorList>
    </citation>
    <scope>NUCLEOTIDE SEQUENCE [LARGE SCALE GENOMIC DNA]</scope>
</reference>
<evidence type="ECO:0000313" key="1">
    <source>
        <dbReference type="EMBL" id="GFO27394.1"/>
    </source>
</evidence>